<dbReference type="OrthoDB" id="3243413at2759"/>
<evidence type="ECO:0000256" key="1">
    <source>
        <dbReference type="SAM" id="MobiDB-lite"/>
    </source>
</evidence>
<sequence length="629" mass="67956">MPKRIPTPPPGDDEPKYFSVVHPYARDGYCNMELQQDRQDFARWVACCIDKDAFIAVFHKPSARDTVIIEVNRDYLHVDRILGEHRWSEFLRNPSRDEKDRATQVFYCTYHTGRMVQKNGWKRIYVNESWFASWSPNNSLIKHPYPTTHFCDIPVEDVTNNPLCRPLPGATKPPVPEVLATPKPGSAARNVAQGSAGTTAGIESGATLKGLPKTVTPPAANVKISATFPQGQVRGPDIGGGPFGVKASNIWRIDTIPSAALAACPADSWGNSSSVSGRSTLACRRDSPTSNPSTIANQVPAVPAGLLPKNAWSNGPSLEVFTLSDPVRSSTSPTAAKSSASPAPGRVVNSSIDSLSSVTFNPDTESSCNDVLGDSDMVLVQISESIEEEFDEEYEAEHGDGFAELDSIAPGSCVAPLTQAFPAANTVVTSGWDDAPQDAESYWKESQKAPEKELCTAHGVTCKRGICQEYAKQLWAQKRAEAEKEREAQKGKKDNRGNHPVARGALGGSSSPMTTNAQSNPLCCFGAPVKTNWRGVSRVAAVEQREATVRSEATPTSGRGDGDTFDESDADVEDPVTDATSDDDWNVLEVSETGFHLWACKNITNQKKDSPEKAMICAEQIEAASASRE</sequence>
<proteinExistence type="predicted"/>
<feature type="region of interest" description="Disordered" evidence="1">
    <location>
        <begin position="481"/>
        <end position="514"/>
    </location>
</feature>
<name>A0A0C3E646_9AGAM</name>
<reference evidence="3" key="2">
    <citation type="submission" date="2015-01" db="EMBL/GenBank/DDBJ databases">
        <title>Evolutionary Origins and Diversification of the Mycorrhizal Mutualists.</title>
        <authorList>
            <consortium name="DOE Joint Genome Institute"/>
            <consortium name="Mycorrhizal Genomics Consortium"/>
            <person name="Kohler A."/>
            <person name="Kuo A."/>
            <person name="Nagy L.G."/>
            <person name="Floudas D."/>
            <person name="Copeland A."/>
            <person name="Barry K.W."/>
            <person name="Cichocki N."/>
            <person name="Veneault-Fourrey C."/>
            <person name="LaButti K."/>
            <person name="Lindquist E.A."/>
            <person name="Lipzen A."/>
            <person name="Lundell T."/>
            <person name="Morin E."/>
            <person name="Murat C."/>
            <person name="Riley R."/>
            <person name="Ohm R."/>
            <person name="Sun H."/>
            <person name="Tunlid A."/>
            <person name="Henrissat B."/>
            <person name="Grigoriev I.V."/>
            <person name="Hibbett D.S."/>
            <person name="Martin F."/>
        </authorList>
    </citation>
    <scope>NUCLEOTIDE SEQUENCE [LARGE SCALE GENOMIC DNA]</scope>
    <source>
        <strain evidence="3">Foug A</strain>
    </source>
</reference>
<dbReference type="InParanoid" id="A0A0C3E646"/>
<protein>
    <submittedName>
        <fullName evidence="2">Uncharacterized protein</fullName>
    </submittedName>
</protein>
<feature type="compositionally biased region" description="Acidic residues" evidence="1">
    <location>
        <begin position="563"/>
        <end position="583"/>
    </location>
</feature>
<dbReference type="EMBL" id="KN822031">
    <property type="protein sequence ID" value="KIM63919.1"/>
    <property type="molecule type" value="Genomic_DNA"/>
</dbReference>
<dbReference type="STRING" id="1036808.A0A0C3E646"/>
<dbReference type="AlphaFoldDB" id="A0A0C3E646"/>
<feature type="compositionally biased region" description="Basic and acidic residues" evidence="1">
    <location>
        <begin position="481"/>
        <end position="497"/>
    </location>
</feature>
<evidence type="ECO:0000313" key="3">
    <source>
        <dbReference type="Proteomes" id="UP000053989"/>
    </source>
</evidence>
<accession>A0A0C3E646</accession>
<keyword evidence="3" id="KW-1185">Reference proteome</keyword>
<organism evidence="2 3">
    <name type="scientific">Scleroderma citrinum Foug A</name>
    <dbReference type="NCBI Taxonomy" id="1036808"/>
    <lineage>
        <taxon>Eukaryota</taxon>
        <taxon>Fungi</taxon>
        <taxon>Dikarya</taxon>
        <taxon>Basidiomycota</taxon>
        <taxon>Agaricomycotina</taxon>
        <taxon>Agaricomycetes</taxon>
        <taxon>Agaricomycetidae</taxon>
        <taxon>Boletales</taxon>
        <taxon>Sclerodermatineae</taxon>
        <taxon>Sclerodermataceae</taxon>
        <taxon>Scleroderma</taxon>
    </lineage>
</organism>
<feature type="compositionally biased region" description="Low complexity" evidence="1">
    <location>
        <begin position="329"/>
        <end position="344"/>
    </location>
</feature>
<dbReference type="HOGENOM" id="CLU_022953_0_0_1"/>
<feature type="compositionally biased region" description="Polar residues" evidence="1">
    <location>
        <begin position="288"/>
        <end position="297"/>
    </location>
</feature>
<feature type="region of interest" description="Disordered" evidence="1">
    <location>
        <begin position="546"/>
        <end position="583"/>
    </location>
</feature>
<gene>
    <name evidence="2" type="ORF">SCLCIDRAFT_1213717</name>
</gene>
<dbReference type="Proteomes" id="UP000053989">
    <property type="component" value="Unassembled WGS sequence"/>
</dbReference>
<reference evidence="2 3" key="1">
    <citation type="submission" date="2014-04" db="EMBL/GenBank/DDBJ databases">
        <authorList>
            <consortium name="DOE Joint Genome Institute"/>
            <person name="Kuo A."/>
            <person name="Kohler A."/>
            <person name="Nagy L.G."/>
            <person name="Floudas D."/>
            <person name="Copeland A."/>
            <person name="Barry K.W."/>
            <person name="Cichocki N."/>
            <person name="Veneault-Fourrey C."/>
            <person name="LaButti K."/>
            <person name="Lindquist E.A."/>
            <person name="Lipzen A."/>
            <person name="Lundell T."/>
            <person name="Morin E."/>
            <person name="Murat C."/>
            <person name="Sun H."/>
            <person name="Tunlid A."/>
            <person name="Henrissat B."/>
            <person name="Grigoriev I.V."/>
            <person name="Hibbett D.S."/>
            <person name="Martin F."/>
            <person name="Nordberg H.P."/>
            <person name="Cantor M.N."/>
            <person name="Hua S.X."/>
        </authorList>
    </citation>
    <scope>NUCLEOTIDE SEQUENCE [LARGE SCALE GENOMIC DNA]</scope>
    <source>
        <strain evidence="2 3">Foug A</strain>
    </source>
</reference>
<evidence type="ECO:0000313" key="2">
    <source>
        <dbReference type="EMBL" id="KIM63919.1"/>
    </source>
</evidence>
<feature type="region of interest" description="Disordered" evidence="1">
    <location>
        <begin position="274"/>
        <end position="297"/>
    </location>
</feature>
<feature type="region of interest" description="Disordered" evidence="1">
    <location>
        <begin position="324"/>
        <end position="347"/>
    </location>
</feature>